<dbReference type="SUPFAM" id="SSF48371">
    <property type="entry name" value="ARM repeat"/>
    <property type="match status" value="2"/>
</dbReference>
<dbReference type="InterPro" id="IPR011989">
    <property type="entry name" value="ARM-like"/>
</dbReference>
<feature type="repeat" description="ARM" evidence="1">
    <location>
        <begin position="237"/>
        <end position="298"/>
    </location>
</feature>
<dbReference type="PROSITE" id="PS50176">
    <property type="entry name" value="ARM_REPEAT"/>
    <property type="match status" value="3"/>
</dbReference>
<dbReference type="PANTHER" id="PTHR46241:SF1">
    <property type="entry name" value="OUTER DYNEIN ARM-DOCKING COMPLEX SUBUNIT 2"/>
    <property type="match status" value="1"/>
</dbReference>
<gene>
    <name evidence="3" type="ORF">DGAL_LOCUS12034</name>
</gene>
<evidence type="ECO:0000256" key="2">
    <source>
        <dbReference type="SAM" id="MobiDB-lite"/>
    </source>
</evidence>
<evidence type="ECO:0000313" key="3">
    <source>
        <dbReference type="EMBL" id="CAH0108638.1"/>
    </source>
</evidence>
<dbReference type="EMBL" id="CAKKLH010000286">
    <property type="protein sequence ID" value="CAH0108638.1"/>
    <property type="molecule type" value="Genomic_DNA"/>
</dbReference>
<name>A0A8J2RZM9_9CRUS</name>
<dbReference type="InterPro" id="IPR016024">
    <property type="entry name" value="ARM-type_fold"/>
</dbReference>
<feature type="repeat" description="ARM" evidence="1">
    <location>
        <begin position="730"/>
        <end position="763"/>
    </location>
</feature>
<dbReference type="InterPro" id="IPR000225">
    <property type="entry name" value="Armadillo"/>
</dbReference>
<dbReference type="PANTHER" id="PTHR46241">
    <property type="entry name" value="ARMADILLO REPEAT-CONTAINING PROTEIN 4 ARMC4"/>
    <property type="match status" value="1"/>
</dbReference>
<proteinExistence type="predicted"/>
<dbReference type="AlphaFoldDB" id="A0A8J2RZM9"/>
<organism evidence="3 4">
    <name type="scientific">Daphnia galeata</name>
    <dbReference type="NCBI Taxonomy" id="27404"/>
    <lineage>
        <taxon>Eukaryota</taxon>
        <taxon>Metazoa</taxon>
        <taxon>Ecdysozoa</taxon>
        <taxon>Arthropoda</taxon>
        <taxon>Crustacea</taxon>
        <taxon>Branchiopoda</taxon>
        <taxon>Diplostraca</taxon>
        <taxon>Cladocera</taxon>
        <taxon>Anomopoda</taxon>
        <taxon>Daphniidae</taxon>
        <taxon>Daphnia</taxon>
    </lineage>
</organism>
<dbReference type="Gene3D" id="1.25.10.10">
    <property type="entry name" value="Leucine-rich Repeat Variant"/>
    <property type="match status" value="3"/>
</dbReference>
<evidence type="ECO:0008006" key="5">
    <source>
        <dbReference type="Google" id="ProtNLM"/>
    </source>
</evidence>
<accession>A0A8J2RZM9</accession>
<comment type="caution">
    <text evidence="3">The sequence shown here is derived from an EMBL/GenBank/DDBJ whole genome shotgun (WGS) entry which is preliminary data.</text>
</comment>
<dbReference type="Proteomes" id="UP000789390">
    <property type="component" value="Unassembled WGS sequence"/>
</dbReference>
<keyword evidence="4" id="KW-1185">Reference proteome</keyword>
<reference evidence="3" key="1">
    <citation type="submission" date="2021-11" db="EMBL/GenBank/DDBJ databases">
        <authorList>
            <person name="Schell T."/>
        </authorList>
    </citation>
    <scope>NUCLEOTIDE SEQUENCE</scope>
    <source>
        <strain evidence="3">M5</strain>
    </source>
</reference>
<dbReference type="OrthoDB" id="1683831at2759"/>
<dbReference type="SMART" id="SM00185">
    <property type="entry name" value="ARM"/>
    <property type="match status" value="8"/>
</dbReference>
<feature type="compositionally biased region" description="Acidic residues" evidence="2">
    <location>
        <begin position="86"/>
        <end position="95"/>
    </location>
</feature>
<protein>
    <recommendedName>
        <fullName evidence="5">Armadillo repeat-containing protein 4</fullName>
    </recommendedName>
</protein>
<evidence type="ECO:0000313" key="4">
    <source>
        <dbReference type="Proteomes" id="UP000789390"/>
    </source>
</evidence>
<feature type="region of interest" description="Disordered" evidence="2">
    <location>
        <begin position="77"/>
        <end position="102"/>
    </location>
</feature>
<sequence>MRLLHYIPVRFNESHTNTVTIPTVEAAIVGPVTSFFVVVSMARSRRKLSRNGGRRISQQSTGSLSIAMSQSGYANGQMAENQRVEESEESEDDELPILPRQSIPDSELSPQYWFLLKVVKYIKFGSPTATLLALCGLSRYDLTIPMCQQALENSEAVDVLINVLEAEDHMCKVAALRVLQNLVKIQHFQRLLVIKSGIATVVRLLSEAEPDVRCLAAGTLAHAVNNHRSRMLTRKAGAVPLLVDLLDIQSGPVVMTTDEFNMKAATKQKIQAATAAAKALRSLSYSASARRELYLAGGIPLLTRLTLSIGGIQREYQHPNSSLVAHRAPSVASTTTGQKPSVNVKSRMAHKKATAASVSSESELDFELLTAVNGVIHQCAADDVFRASVKADILLGQLLRHMRYDCEQLQTLCASTIAHFAEDETNRKVLAQLKATETLVWVLKQGEYQMQLASSYTAALARTKYEEEQPLELQVQGRPATAQVEEKPVEKPQVNIPLLKAVSTAVWKLSLSPEARDRFRQLGIVRIFIRHLNQPTEEVLLPIVSSISVIGTDQENLALLRTERAVPRFVWLLSGNHPGLLSAAALTMANLTADVDALELLETIDAARLLWSLLKHPSPVVQAGAASAIAAFSERSKRAGEVARSLVGGLELLVSLLRAPELEVVTAAAAAVARMATEDETLAVLSDHHVVSLLASLVRHKNRDLKLRVAEAIAECCRWPGNPAQLGQGGGVKPLIGYLRSSHLDLRRAAAKALHQVSSDRENCFILHHHGAVMLLLKLVGCGDVEIQSAAAGCLSNIRNFIHNA</sequence>
<evidence type="ECO:0000256" key="1">
    <source>
        <dbReference type="PROSITE-ProRule" id="PRU00259"/>
    </source>
</evidence>
<feature type="repeat" description="ARM" evidence="1">
    <location>
        <begin position="648"/>
        <end position="680"/>
    </location>
</feature>